<dbReference type="PROSITE" id="PS51194">
    <property type="entry name" value="HELICASE_CTER"/>
    <property type="match status" value="1"/>
</dbReference>
<keyword evidence="2" id="KW-0378">Hydrolase</keyword>
<dbReference type="PANTHER" id="PTHR14074:SF16">
    <property type="entry name" value="ANTIVIRAL INNATE IMMUNE RESPONSE RECEPTOR RIG-I"/>
    <property type="match status" value="1"/>
</dbReference>
<organism evidence="2 3">
    <name type="scientific">Teladorsagia circumcincta</name>
    <name type="common">Brown stomach worm</name>
    <name type="synonym">Ostertagia circumcincta</name>
    <dbReference type="NCBI Taxonomy" id="45464"/>
    <lineage>
        <taxon>Eukaryota</taxon>
        <taxon>Metazoa</taxon>
        <taxon>Ecdysozoa</taxon>
        <taxon>Nematoda</taxon>
        <taxon>Chromadorea</taxon>
        <taxon>Rhabditida</taxon>
        <taxon>Rhabditina</taxon>
        <taxon>Rhabditomorpha</taxon>
        <taxon>Strongyloidea</taxon>
        <taxon>Trichostrongylidae</taxon>
        <taxon>Teladorsagia</taxon>
    </lineage>
</organism>
<dbReference type="EMBL" id="KZ355816">
    <property type="protein sequence ID" value="PIO60267.1"/>
    <property type="molecule type" value="Genomic_DNA"/>
</dbReference>
<evidence type="ECO:0000313" key="2">
    <source>
        <dbReference type="EMBL" id="PIO60267.1"/>
    </source>
</evidence>
<dbReference type="Pfam" id="PF00271">
    <property type="entry name" value="Helicase_C"/>
    <property type="match status" value="1"/>
</dbReference>
<dbReference type="SMART" id="SM00490">
    <property type="entry name" value="HELICc"/>
    <property type="match status" value="1"/>
</dbReference>
<dbReference type="Gene3D" id="3.40.50.300">
    <property type="entry name" value="P-loop containing nucleotide triphosphate hydrolases"/>
    <property type="match status" value="1"/>
</dbReference>
<dbReference type="Proteomes" id="UP000230423">
    <property type="component" value="Unassembled WGS sequence"/>
</dbReference>
<protein>
    <submittedName>
        <fullName evidence="2">Helicase protein</fullName>
    </submittedName>
</protein>
<proteinExistence type="predicted"/>
<name>A0A2G9TQP9_TELCI</name>
<evidence type="ECO:0000259" key="1">
    <source>
        <dbReference type="PROSITE" id="PS51194"/>
    </source>
</evidence>
<dbReference type="InterPro" id="IPR051363">
    <property type="entry name" value="RLR_Helicase"/>
</dbReference>
<feature type="non-terminal residue" evidence="2">
    <location>
        <position position="193"/>
    </location>
</feature>
<accession>A0A2G9TQP9</accession>
<dbReference type="OrthoDB" id="416741at2759"/>
<feature type="domain" description="Helicase C-terminal" evidence="1">
    <location>
        <begin position="1"/>
        <end position="157"/>
    </location>
</feature>
<evidence type="ECO:0000313" key="3">
    <source>
        <dbReference type="Proteomes" id="UP000230423"/>
    </source>
</evidence>
<gene>
    <name evidence="2" type="ORF">TELCIR_18240</name>
</gene>
<dbReference type="InterPro" id="IPR001650">
    <property type="entry name" value="Helicase_C-like"/>
</dbReference>
<dbReference type="InterPro" id="IPR027417">
    <property type="entry name" value="P-loop_NTPase"/>
</dbReference>
<keyword evidence="3" id="KW-1185">Reference proteome</keyword>
<keyword evidence="2" id="KW-0347">Helicase</keyword>
<dbReference type="GO" id="GO:0004386">
    <property type="term" value="F:helicase activity"/>
    <property type="evidence" value="ECO:0007669"/>
    <property type="project" value="UniProtKB-KW"/>
</dbReference>
<keyword evidence="2" id="KW-0067">ATP-binding</keyword>
<dbReference type="AlphaFoldDB" id="A0A2G9TQP9"/>
<sequence length="193" mass="22255">VLSQGISINDLMPARFSLQYLNKNLAALRDKFEVECSSKFYNHFERDQGTSKKSTEYGQTQEEQTRVLDEFNTGRRKVIVATSVVEEGLDVSTCNLIIKYNSSSNAVQRVQRRGRARARDSRSVLIVLSENVAQTEYQAILAEKIMDKCVKRIQDLGERTLEKKVLDVMERQAKERRVHVELRMKAREALKDK</sequence>
<dbReference type="GO" id="GO:0005737">
    <property type="term" value="C:cytoplasm"/>
    <property type="evidence" value="ECO:0007669"/>
    <property type="project" value="TreeGrafter"/>
</dbReference>
<dbReference type="PANTHER" id="PTHR14074">
    <property type="entry name" value="HELICASE WITH DEATH DOMAIN-RELATED"/>
    <property type="match status" value="1"/>
</dbReference>
<dbReference type="SUPFAM" id="SSF52540">
    <property type="entry name" value="P-loop containing nucleoside triphosphate hydrolases"/>
    <property type="match status" value="1"/>
</dbReference>
<feature type="non-terminal residue" evidence="2">
    <location>
        <position position="1"/>
    </location>
</feature>
<keyword evidence="2" id="KW-0547">Nucleotide-binding</keyword>
<reference evidence="2 3" key="1">
    <citation type="submission" date="2015-09" db="EMBL/GenBank/DDBJ databases">
        <title>Draft genome of the parasitic nematode Teladorsagia circumcincta isolate WARC Sus (inbred).</title>
        <authorList>
            <person name="Mitreva M."/>
        </authorList>
    </citation>
    <scope>NUCLEOTIDE SEQUENCE [LARGE SCALE GENOMIC DNA]</scope>
    <source>
        <strain evidence="2 3">S</strain>
    </source>
</reference>